<dbReference type="Proteomes" id="UP000608594">
    <property type="component" value="Unassembled WGS sequence"/>
</dbReference>
<protein>
    <submittedName>
        <fullName evidence="2">Uncharacterized protein</fullName>
    </submittedName>
</protein>
<keyword evidence="1" id="KW-0812">Transmembrane</keyword>
<comment type="caution">
    <text evidence="2">The sequence shown here is derived from an EMBL/GenBank/DDBJ whole genome shotgun (WGS) entry which is preliminary data.</text>
</comment>
<name>A0A926GFN8_9RHOB</name>
<feature type="transmembrane region" description="Helical" evidence="1">
    <location>
        <begin position="103"/>
        <end position="128"/>
    </location>
</feature>
<gene>
    <name evidence="2" type="ORF">H4P12_07005</name>
</gene>
<feature type="transmembrane region" description="Helical" evidence="1">
    <location>
        <begin position="140"/>
        <end position="158"/>
    </location>
</feature>
<evidence type="ECO:0000313" key="2">
    <source>
        <dbReference type="EMBL" id="MBC9246464.1"/>
    </source>
</evidence>
<organism evidence="2 3">
    <name type="scientific">Paracoccus amoyensis</name>
    <dbReference type="NCBI Taxonomy" id="2760093"/>
    <lineage>
        <taxon>Bacteria</taxon>
        <taxon>Pseudomonadati</taxon>
        <taxon>Pseudomonadota</taxon>
        <taxon>Alphaproteobacteria</taxon>
        <taxon>Rhodobacterales</taxon>
        <taxon>Paracoccaceae</taxon>
        <taxon>Paracoccus</taxon>
    </lineage>
</organism>
<keyword evidence="1" id="KW-1133">Transmembrane helix</keyword>
<dbReference type="AlphaFoldDB" id="A0A926GFN8"/>
<feature type="transmembrane region" description="Helical" evidence="1">
    <location>
        <begin position="45"/>
        <end position="62"/>
    </location>
</feature>
<proteinExistence type="predicted"/>
<sequence length="186" mass="20310">MVDVSEQKPTQGRHLLVACVLIALEVWPVGFNLGAYGTVFWSDLFEIWVVSMVTLLAGLYLIQTSATRPPIHGMDLVAMLLPSLWFVSQAIDRIYPAGPLSAVQTVLEILTVIFALPIVIGVVMRVTMPETLQLRGLRQNAVLIAITLAVCGGSYLIGIRNDLLFTCEDFKVSGDDPPANCFNPPQ</sequence>
<evidence type="ECO:0000256" key="1">
    <source>
        <dbReference type="SAM" id="Phobius"/>
    </source>
</evidence>
<dbReference type="EMBL" id="JACOQL010000002">
    <property type="protein sequence ID" value="MBC9246464.1"/>
    <property type="molecule type" value="Genomic_DNA"/>
</dbReference>
<keyword evidence="3" id="KW-1185">Reference proteome</keyword>
<dbReference type="RefSeq" id="WP_187792948.1">
    <property type="nucleotide sequence ID" value="NZ_JACOQL010000002.1"/>
</dbReference>
<evidence type="ECO:0000313" key="3">
    <source>
        <dbReference type="Proteomes" id="UP000608594"/>
    </source>
</evidence>
<accession>A0A926GFN8</accession>
<feature type="transmembrane region" description="Helical" evidence="1">
    <location>
        <begin position="15"/>
        <end position="39"/>
    </location>
</feature>
<reference evidence="2" key="1">
    <citation type="submission" date="2020-08" db="EMBL/GenBank/DDBJ databases">
        <title>Paracoccus amoyensis sp. nov., isolated from the surface seawater at coast of Xiamen, Fujian.</title>
        <authorList>
            <person name="Lyu L."/>
        </authorList>
    </citation>
    <scope>NUCLEOTIDE SEQUENCE</scope>
    <source>
        <strain evidence="2">11-3</strain>
    </source>
</reference>
<keyword evidence="1" id="KW-0472">Membrane</keyword>